<organism evidence="3 4">
    <name type="scientific">Verminephrobacter eiseniae (strain EF01-2)</name>
    <dbReference type="NCBI Taxonomy" id="391735"/>
    <lineage>
        <taxon>Bacteria</taxon>
        <taxon>Pseudomonadati</taxon>
        <taxon>Pseudomonadota</taxon>
        <taxon>Betaproteobacteria</taxon>
        <taxon>Burkholderiales</taxon>
        <taxon>Comamonadaceae</taxon>
        <taxon>Verminephrobacter</taxon>
    </lineage>
</organism>
<dbReference type="KEGG" id="vei:Veis_1356"/>
<evidence type="ECO:0000256" key="2">
    <source>
        <dbReference type="SAM" id="SignalP"/>
    </source>
</evidence>
<dbReference type="STRING" id="391735.Veis_1356"/>
<feature type="chain" id="PRO_5002639799" evidence="2">
    <location>
        <begin position="26"/>
        <end position="156"/>
    </location>
</feature>
<protein>
    <submittedName>
        <fullName evidence="3">Uncharacterized protein</fullName>
    </submittedName>
</protein>
<proteinExistence type="predicted"/>
<keyword evidence="2" id="KW-0732">Signal</keyword>
<evidence type="ECO:0000313" key="3">
    <source>
        <dbReference type="EMBL" id="ABM57123.1"/>
    </source>
</evidence>
<keyword evidence="4" id="KW-1185">Reference proteome</keyword>
<feature type="signal peptide" evidence="2">
    <location>
        <begin position="1"/>
        <end position="25"/>
    </location>
</feature>
<reference evidence="4" key="1">
    <citation type="submission" date="2006-12" db="EMBL/GenBank/DDBJ databases">
        <title>Complete sequence of chromosome 1 of Verminephrobacter eiseniae EF01-2.</title>
        <authorList>
            <person name="Copeland A."/>
            <person name="Lucas S."/>
            <person name="Lapidus A."/>
            <person name="Barry K."/>
            <person name="Detter J.C."/>
            <person name="Glavina del Rio T."/>
            <person name="Dalin E."/>
            <person name="Tice H."/>
            <person name="Pitluck S."/>
            <person name="Chertkov O."/>
            <person name="Brettin T."/>
            <person name="Bruce D."/>
            <person name="Han C."/>
            <person name="Tapia R."/>
            <person name="Gilna P."/>
            <person name="Schmutz J."/>
            <person name="Larimer F."/>
            <person name="Land M."/>
            <person name="Hauser L."/>
            <person name="Kyrpides N."/>
            <person name="Kim E."/>
            <person name="Stahl D."/>
            <person name="Richardson P."/>
        </authorList>
    </citation>
    <scope>NUCLEOTIDE SEQUENCE [LARGE SCALE GENOMIC DNA]</scope>
    <source>
        <strain evidence="4">EF01-2</strain>
    </source>
</reference>
<evidence type="ECO:0000313" key="4">
    <source>
        <dbReference type="Proteomes" id="UP000000374"/>
    </source>
</evidence>
<gene>
    <name evidence="3" type="ordered locus">Veis_1356</name>
</gene>
<evidence type="ECO:0000256" key="1">
    <source>
        <dbReference type="SAM" id="MobiDB-lite"/>
    </source>
</evidence>
<feature type="region of interest" description="Disordered" evidence="1">
    <location>
        <begin position="78"/>
        <end position="156"/>
    </location>
</feature>
<dbReference type="HOGENOM" id="CLU_1824528_0_0_4"/>
<accession>A1WHL6</accession>
<dbReference type="Proteomes" id="UP000000374">
    <property type="component" value="Chromosome"/>
</dbReference>
<feature type="region of interest" description="Disordered" evidence="1">
    <location>
        <begin position="28"/>
        <end position="50"/>
    </location>
</feature>
<dbReference type="EMBL" id="CP000542">
    <property type="protein sequence ID" value="ABM57123.1"/>
    <property type="molecule type" value="Genomic_DNA"/>
</dbReference>
<dbReference type="AlphaFoldDB" id="A1WHL6"/>
<name>A1WHL6_VEREI</name>
<sequence length="156" mass="16477">MTGCRRAIFLSAKFVSLLSPTQAVAPPTGRTTGIADTLVRRGPGHGGRIPTGSCIHRPFVKRKAPVIVALPLHPSAHQRISASAHQRISASAHQRISASAHQRISASAHQRISASAHQRISASAHQRISASAHQRISASAHQRISASAHQRISASA</sequence>